<proteinExistence type="predicted"/>
<dbReference type="SUPFAM" id="SSF52266">
    <property type="entry name" value="SGNH hydrolase"/>
    <property type="match status" value="1"/>
</dbReference>
<dbReference type="RefSeq" id="XP_003080063.1">
    <property type="nucleotide sequence ID" value="XM_003080015.1"/>
</dbReference>
<protein>
    <submittedName>
        <fullName evidence="3">SGNH hydrolase-type esterase domain</fullName>
    </submittedName>
</protein>
<dbReference type="OrthoDB" id="498000at2759"/>
<organism evidence="3 4">
    <name type="scientific">Ostreococcus tauri</name>
    <name type="common">Marine green alga</name>
    <dbReference type="NCBI Taxonomy" id="70448"/>
    <lineage>
        <taxon>Eukaryota</taxon>
        <taxon>Viridiplantae</taxon>
        <taxon>Chlorophyta</taxon>
        <taxon>Mamiellophyceae</taxon>
        <taxon>Mamiellales</taxon>
        <taxon>Bathycoccaceae</taxon>
        <taxon>Ostreococcus</taxon>
    </lineage>
</organism>
<gene>
    <name evidence="3" type="ORF">OT_ostta02g04960</name>
</gene>
<dbReference type="InParanoid" id="A0A096P9I4"/>
<reference evidence="3 4" key="2">
    <citation type="journal article" date="2014" name="BMC Genomics">
        <title>An improved genome of the model marine alga Ostreococcus tauri unfolds by assessing Illumina de novo assemblies.</title>
        <authorList>
            <person name="Blanc-Mathieu R."/>
            <person name="Verhelst B."/>
            <person name="Derelle E."/>
            <person name="Rombauts S."/>
            <person name="Bouget F.Y."/>
            <person name="Carre I."/>
            <person name="Chateau A."/>
            <person name="Eyre-Walker A."/>
            <person name="Grimsley N."/>
            <person name="Moreau H."/>
            <person name="Piegu B."/>
            <person name="Rivals E."/>
            <person name="Schackwitz W."/>
            <person name="Van de Peer Y."/>
            <person name="Piganeau G."/>
        </authorList>
    </citation>
    <scope>NUCLEOTIDE SEQUENCE [LARGE SCALE GENOMIC DNA]</scope>
    <source>
        <strain evidence="4">OTTH 0595 / CCAP 157/2 / RCC745</strain>
    </source>
</reference>
<dbReference type="GO" id="GO:0016787">
    <property type="term" value="F:hydrolase activity"/>
    <property type="evidence" value="ECO:0007669"/>
    <property type="project" value="UniProtKB-KW"/>
</dbReference>
<keyword evidence="3" id="KW-0378">Hydrolase</keyword>
<name>A0A096P9I4_OSTTA</name>
<evidence type="ECO:0000313" key="3">
    <source>
        <dbReference type="EMBL" id="CEG01254.1"/>
    </source>
</evidence>
<evidence type="ECO:0000259" key="2">
    <source>
        <dbReference type="Pfam" id="PF13472"/>
    </source>
</evidence>
<feature type="compositionally biased region" description="Acidic residues" evidence="1">
    <location>
        <begin position="222"/>
        <end position="233"/>
    </location>
</feature>
<dbReference type="Pfam" id="PF13472">
    <property type="entry name" value="Lipase_GDSL_2"/>
    <property type="match status" value="1"/>
</dbReference>
<keyword evidence="4" id="KW-1185">Reference proteome</keyword>
<accession>A0A096P9I4</accession>
<feature type="domain" description="SGNH hydrolase-type esterase" evidence="2">
    <location>
        <begin position="32"/>
        <end position="199"/>
    </location>
</feature>
<feature type="region of interest" description="Disordered" evidence="1">
    <location>
        <begin position="218"/>
        <end position="241"/>
    </location>
</feature>
<dbReference type="EMBL" id="CAID01000002">
    <property type="protein sequence ID" value="CEG01254.1"/>
    <property type="molecule type" value="Genomic_DNA"/>
</dbReference>
<dbReference type="InterPro" id="IPR013830">
    <property type="entry name" value="SGNH_hydro"/>
</dbReference>
<evidence type="ECO:0000256" key="1">
    <source>
        <dbReference type="SAM" id="MobiDB-lite"/>
    </source>
</evidence>
<dbReference type="Proteomes" id="UP000009170">
    <property type="component" value="Unassembled WGS sequence"/>
</dbReference>
<dbReference type="AlphaFoldDB" id="A0A096P9I4"/>
<dbReference type="KEGG" id="ota:OT_ostta02g04960"/>
<evidence type="ECO:0000313" key="4">
    <source>
        <dbReference type="Proteomes" id="UP000009170"/>
    </source>
</evidence>
<comment type="caution">
    <text evidence="3">The sequence shown here is derived from an EMBL/GenBank/DDBJ whole genome shotgun (WGS) entry which is preliminary data.</text>
</comment>
<sequence length="241" mass="27067">MSSAHWAHAEIRRLRRLDAERVAGAFGEVAFVGSSVFREWREMRDFERDWRALMRRRGVRVMNRAFGGSETRDLLTYADDLTRRETRAVVYYCGSNDVSNGARAREVRDNFVAFVESRRRVSGGKLGVVYVSVIDSPQKRAWGLSDVVRDVNALCEQWCAENGPSCAYVDLSRVFEDPVTGALAPLFREDGTHLVPSAYDGVIEAIEPKLDDVLREVLESGGDGEGDGEDDDAFLPPSMRR</sequence>
<dbReference type="GeneID" id="9835296"/>
<dbReference type="InterPro" id="IPR036514">
    <property type="entry name" value="SGNH_hydro_sf"/>
</dbReference>
<reference evidence="4" key="1">
    <citation type="journal article" date="2006" name="Proc. Natl. Acad. Sci. U.S.A.">
        <title>Genome analysis of the smallest free-living eukaryote Ostreococcus tauri unveils many unique features.</title>
        <authorList>
            <person name="Derelle E."/>
            <person name="Ferraz C."/>
            <person name="Rombauts S."/>
            <person name="Rouze P."/>
            <person name="Worden A.Z."/>
            <person name="Robbens S."/>
            <person name="Partensky F."/>
            <person name="Degroeve S."/>
            <person name="Echeynie S."/>
            <person name="Cooke R."/>
            <person name="Saeys Y."/>
            <person name="Wuyts J."/>
            <person name="Jabbari K."/>
            <person name="Bowler C."/>
            <person name="Panaud O."/>
            <person name="Piegu B."/>
            <person name="Ball S.G."/>
            <person name="Ral J.-P."/>
            <person name="Bouget F.-Y."/>
            <person name="Piganeau G."/>
            <person name="De Baets B."/>
            <person name="Picard A."/>
            <person name="Delseny M."/>
            <person name="Demaille J."/>
            <person name="Van de Peer Y."/>
            <person name="Moreau H."/>
        </authorList>
    </citation>
    <scope>NUCLEOTIDE SEQUENCE [LARGE SCALE GENOMIC DNA]</scope>
    <source>
        <strain evidence="4">OTTH 0595 / CCAP 157/2 / RCC745</strain>
    </source>
</reference>
<dbReference type="OMA" id="FREWREM"/>
<dbReference type="Gene3D" id="3.40.50.1110">
    <property type="entry name" value="SGNH hydrolase"/>
    <property type="match status" value="1"/>
</dbReference>